<sequence>MSDFDLIGHDDVADLARGAAVLGTGGGGDPYIGRVMAEQAIRRHGPVRVVQLADVPDDALVVPVGMMGAPAVMVEKLPAGHEPARAVAALAEVLGRTPTHVACVEAGGVNSMIPITAAAELGLPLIDGDGMGRAFPELQMMLPTLEGVAATPMALTDEKGNSLVLRTVDNRWGERLARPATVEMGASAATAIYPMDGAQAKRGLVPGTLGVARDLGARLARARREHADPVAEAVAALGGFELLRGKVVDVSRRTTGGFVRGRAGLEGTGEWAGHTLALGFQNEHLVAERDGAVVASTPDLICVLDAETGEPVTTEAMRYGFRVAVLGIPCHPRWRTDEGLDLVGPRYFGYDHDFVPVERLV</sequence>
<evidence type="ECO:0000313" key="3">
    <source>
        <dbReference type="EMBL" id="SJZ34761.1"/>
    </source>
</evidence>
<accession>A0A1T4JX73</accession>
<dbReference type="Gene3D" id="2.40.390.10">
    <property type="entry name" value="CV3147-like"/>
    <property type="match status" value="1"/>
</dbReference>
<feature type="domain" description="S-Me-THD-like C-terminal" evidence="2">
    <location>
        <begin position="169"/>
        <end position="357"/>
    </location>
</feature>
<organism evidence="3 4">
    <name type="scientific">Marinactinospora thermotolerans DSM 45154</name>
    <dbReference type="NCBI Taxonomy" id="1122192"/>
    <lineage>
        <taxon>Bacteria</taxon>
        <taxon>Bacillati</taxon>
        <taxon>Actinomycetota</taxon>
        <taxon>Actinomycetes</taxon>
        <taxon>Streptosporangiales</taxon>
        <taxon>Nocardiopsidaceae</taxon>
        <taxon>Marinactinospora</taxon>
    </lineage>
</organism>
<keyword evidence="4" id="KW-1185">Reference proteome</keyword>
<dbReference type="Proteomes" id="UP000190637">
    <property type="component" value="Unassembled WGS sequence"/>
</dbReference>
<dbReference type="Gene3D" id="3.40.1610.10">
    <property type="entry name" value="CV3147-like domain"/>
    <property type="match status" value="1"/>
</dbReference>
<dbReference type="EMBL" id="FUWS01000001">
    <property type="protein sequence ID" value="SJZ34761.1"/>
    <property type="molecule type" value="Genomic_DNA"/>
</dbReference>
<gene>
    <name evidence="3" type="ORF">SAMN02745673_00035</name>
</gene>
<proteinExistence type="predicted"/>
<evidence type="ECO:0000313" key="4">
    <source>
        <dbReference type="Proteomes" id="UP000190637"/>
    </source>
</evidence>
<dbReference type="Pfam" id="PF20906">
    <property type="entry name" value="S-Me-THD_C"/>
    <property type="match status" value="1"/>
</dbReference>
<reference evidence="3 4" key="1">
    <citation type="submission" date="2017-02" db="EMBL/GenBank/DDBJ databases">
        <authorList>
            <person name="Peterson S.W."/>
        </authorList>
    </citation>
    <scope>NUCLEOTIDE SEQUENCE [LARGE SCALE GENOMIC DNA]</scope>
    <source>
        <strain evidence="3 4">DSM 45154</strain>
    </source>
</reference>
<dbReference type="InterPro" id="IPR027479">
    <property type="entry name" value="S-Me-THD_N_sf"/>
</dbReference>
<feature type="domain" description="S-Me-THD N-terminal" evidence="1">
    <location>
        <begin position="10"/>
        <end position="166"/>
    </location>
</feature>
<dbReference type="InterPro" id="IPR024071">
    <property type="entry name" value="S-Me-THD_C_sf"/>
</dbReference>
<dbReference type="Pfam" id="PF06032">
    <property type="entry name" value="S-Me-THD_N"/>
    <property type="match status" value="1"/>
</dbReference>
<dbReference type="InterPro" id="IPR010318">
    <property type="entry name" value="S-Me-THD_N"/>
</dbReference>
<dbReference type="OrthoDB" id="3170437at2"/>
<protein>
    <recommendedName>
        <fullName evidence="5">DUF917 domain-containing protein</fullName>
    </recommendedName>
</protein>
<dbReference type="RefSeq" id="WP_078759493.1">
    <property type="nucleotide sequence ID" value="NZ_FUWS01000001.1"/>
</dbReference>
<name>A0A1T4JX73_9ACTN</name>
<evidence type="ECO:0000259" key="1">
    <source>
        <dbReference type="Pfam" id="PF06032"/>
    </source>
</evidence>
<dbReference type="STRING" id="1122192.SAMN02745673_00035"/>
<evidence type="ECO:0000259" key="2">
    <source>
        <dbReference type="Pfam" id="PF20906"/>
    </source>
</evidence>
<dbReference type="SUPFAM" id="SSF160991">
    <property type="entry name" value="CV3147-like"/>
    <property type="match status" value="1"/>
</dbReference>
<dbReference type="InterPro" id="IPR048350">
    <property type="entry name" value="S-Me-THD-like_C"/>
</dbReference>
<evidence type="ECO:0008006" key="5">
    <source>
        <dbReference type="Google" id="ProtNLM"/>
    </source>
</evidence>
<dbReference type="AlphaFoldDB" id="A0A1T4JX73"/>